<organism evidence="5 6">
    <name type="scientific">Mycetocola tolaasinivorans</name>
    <dbReference type="NCBI Taxonomy" id="76635"/>
    <lineage>
        <taxon>Bacteria</taxon>
        <taxon>Bacillati</taxon>
        <taxon>Actinomycetota</taxon>
        <taxon>Actinomycetes</taxon>
        <taxon>Micrococcales</taxon>
        <taxon>Microbacteriaceae</taxon>
        <taxon>Mycetocola</taxon>
    </lineage>
</organism>
<evidence type="ECO:0000313" key="5">
    <source>
        <dbReference type="EMBL" id="RLP71850.1"/>
    </source>
</evidence>
<dbReference type="GO" id="GO:0022857">
    <property type="term" value="F:transmembrane transporter activity"/>
    <property type="evidence" value="ECO:0007669"/>
    <property type="project" value="TreeGrafter"/>
</dbReference>
<dbReference type="InterPro" id="IPR027417">
    <property type="entry name" value="P-loop_NTPase"/>
</dbReference>
<dbReference type="Proteomes" id="UP000272503">
    <property type="component" value="Unassembled WGS sequence"/>
</dbReference>
<dbReference type="GO" id="GO:0005886">
    <property type="term" value="C:plasma membrane"/>
    <property type="evidence" value="ECO:0007669"/>
    <property type="project" value="TreeGrafter"/>
</dbReference>
<evidence type="ECO:0000256" key="1">
    <source>
        <dbReference type="ARBA" id="ARBA00022741"/>
    </source>
</evidence>
<dbReference type="PANTHER" id="PTHR24220">
    <property type="entry name" value="IMPORT ATP-BINDING PROTEIN"/>
    <property type="match status" value="1"/>
</dbReference>
<dbReference type="Pfam" id="PF00005">
    <property type="entry name" value="ABC_tran"/>
    <property type="match status" value="1"/>
</dbReference>
<evidence type="ECO:0000256" key="3">
    <source>
        <dbReference type="SAM" id="MobiDB-lite"/>
    </source>
</evidence>
<feature type="region of interest" description="Disordered" evidence="3">
    <location>
        <begin position="1"/>
        <end position="21"/>
    </location>
</feature>
<name>A0A3L6ZVF8_9MICO</name>
<dbReference type="SMART" id="SM00382">
    <property type="entry name" value="AAA"/>
    <property type="match status" value="1"/>
</dbReference>
<dbReference type="AlphaFoldDB" id="A0A3L6ZVF8"/>
<keyword evidence="1" id="KW-0547">Nucleotide-binding</keyword>
<reference evidence="5 6" key="1">
    <citation type="submission" date="2018-10" db="EMBL/GenBank/DDBJ databases">
        <authorList>
            <person name="Li J."/>
        </authorList>
    </citation>
    <scope>NUCLEOTIDE SEQUENCE [LARGE SCALE GENOMIC DNA]</scope>
    <source>
        <strain evidence="5 6">IF 016277</strain>
    </source>
</reference>
<sequence length="251" mass="26807">MRGCRGSHHRAGQRPRERARHGVCRCRETDYSGNASRLRGHQRVRVAATELSFAHSGAAPLYSGLSFRAEGGDLVALTGPSGSGKSTLLSLLGGWLAPTAGTLEISGDERVALVSQNPHGVPGRTALDHVCLPLVAAGMRRDEAVTAAREYLSLVRLEHVAERPYRMLSGGERQRMLLARALASRPGMLLVDEPTAQLDAASAREVCEVLSNLGQRGALIFIATHDHRVVDACSRVIDLLTVVPPAAEVSS</sequence>
<dbReference type="InterPro" id="IPR003439">
    <property type="entry name" value="ABC_transporter-like_ATP-bd"/>
</dbReference>
<dbReference type="GO" id="GO:0005524">
    <property type="term" value="F:ATP binding"/>
    <property type="evidence" value="ECO:0007669"/>
    <property type="project" value="UniProtKB-KW"/>
</dbReference>
<dbReference type="OrthoDB" id="4425833at2"/>
<dbReference type="InterPro" id="IPR015854">
    <property type="entry name" value="ABC_transpr_LolD-like"/>
</dbReference>
<dbReference type="SUPFAM" id="SSF52540">
    <property type="entry name" value="P-loop containing nucleoside triphosphate hydrolases"/>
    <property type="match status" value="1"/>
</dbReference>
<dbReference type="EMBL" id="RCUX01000021">
    <property type="protein sequence ID" value="RLP71850.1"/>
    <property type="molecule type" value="Genomic_DNA"/>
</dbReference>
<dbReference type="InterPro" id="IPR017871">
    <property type="entry name" value="ABC_transporter-like_CS"/>
</dbReference>
<comment type="caution">
    <text evidence="5">The sequence shown here is derived from an EMBL/GenBank/DDBJ whole genome shotgun (WGS) entry which is preliminary data.</text>
</comment>
<feature type="domain" description="ABC transporter" evidence="4">
    <location>
        <begin position="46"/>
        <end position="249"/>
    </location>
</feature>
<gene>
    <name evidence="5" type="ORF">D9V32_15960</name>
</gene>
<dbReference type="Gene3D" id="3.40.50.300">
    <property type="entry name" value="P-loop containing nucleotide triphosphate hydrolases"/>
    <property type="match status" value="1"/>
</dbReference>
<proteinExistence type="predicted"/>
<dbReference type="GO" id="GO:0016887">
    <property type="term" value="F:ATP hydrolysis activity"/>
    <property type="evidence" value="ECO:0007669"/>
    <property type="project" value="InterPro"/>
</dbReference>
<dbReference type="PROSITE" id="PS50893">
    <property type="entry name" value="ABC_TRANSPORTER_2"/>
    <property type="match status" value="1"/>
</dbReference>
<dbReference type="InterPro" id="IPR003593">
    <property type="entry name" value="AAA+_ATPase"/>
</dbReference>
<protein>
    <submittedName>
        <fullName evidence="5">ATP-binding cassette domain-containing protein</fullName>
    </submittedName>
</protein>
<accession>A0A3L6ZVF8</accession>
<dbReference type="PROSITE" id="PS00211">
    <property type="entry name" value="ABC_TRANSPORTER_1"/>
    <property type="match status" value="1"/>
</dbReference>
<keyword evidence="6" id="KW-1185">Reference proteome</keyword>
<keyword evidence="2 5" id="KW-0067">ATP-binding</keyword>
<evidence type="ECO:0000256" key="2">
    <source>
        <dbReference type="ARBA" id="ARBA00022840"/>
    </source>
</evidence>
<evidence type="ECO:0000313" key="6">
    <source>
        <dbReference type="Proteomes" id="UP000272503"/>
    </source>
</evidence>
<evidence type="ECO:0000259" key="4">
    <source>
        <dbReference type="PROSITE" id="PS50893"/>
    </source>
</evidence>